<reference evidence="1 2" key="1">
    <citation type="submission" date="2018-05" db="EMBL/GenBank/DDBJ databases">
        <title>Complete genome sequence of Megasphaera sp. AJH120T, isolated from the ceca of a chicken.</title>
        <authorList>
            <person name="Maki J."/>
            <person name="Looft T."/>
        </authorList>
    </citation>
    <scope>NUCLEOTIDE SEQUENCE [LARGE SCALE GENOMIC DNA]</scope>
    <source>
        <strain evidence="1 2">AJH120</strain>
    </source>
</reference>
<dbReference type="AlphaFoldDB" id="A0A346B021"/>
<evidence type="ECO:0000313" key="2">
    <source>
        <dbReference type="Proteomes" id="UP000254337"/>
    </source>
</evidence>
<dbReference type="Proteomes" id="UP000254337">
    <property type="component" value="Chromosome"/>
</dbReference>
<organism evidence="1 2">
    <name type="scientific">Megasphaera stantonii</name>
    <dbReference type="NCBI Taxonomy" id="2144175"/>
    <lineage>
        <taxon>Bacteria</taxon>
        <taxon>Bacillati</taxon>
        <taxon>Bacillota</taxon>
        <taxon>Negativicutes</taxon>
        <taxon>Veillonellales</taxon>
        <taxon>Veillonellaceae</taxon>
        <taxon>Megasphaera</taxon>
    </lineage>
</organism>
<gene>
    <name evidence="1" type="ORF">DKB62_07740</name>
</gene>
<keyword evidence="2" id="KW-1185">Reference proteome</keyword>
<sequence>MKKSMRCEDKFENNNELIPPGWEYEKSVRDYNSDILSHEQQGIQRGMKTLGRLIQLLLKENRKDDIEQVVKDEEYRDALLKTYHLL</sequence>
<evidence type="ECO:0000313" key="1">
    <source>
        <dbReference type="EMBL" id="AXL21464.1"/>
    </source>
</evidence>
<name>A0A346B021_9FIRM</name>
<dbReference type="KEGG" id="meg:DKB62_07740"/>
<proteinExistence type="predicted"/>
<accession>A0A346B021</accession>
<dbReference type="EMBL" id="CP029462">
    <property type="protein sequence ID" value="AXL21464.1"/>
    <property type="molecule type" value="Genomic_DNA"/>
</dbReference>
<protein>
    <submittedName>
        <fullName evidence="1">Uncharacterized protein</fullName>
    </submittedName>
</protein>
<dbReference type="RefSeq" id="WP_107195316.1">
    <property type="nucleotide sequence ID" value="NZ_CP029462.1"/>
</dbReference>